<dbReference type="Proteomes" id="UP000185598">
    <property type="component" value="Unassembled WGS sequence"/>
</dbReference>
<dbReference type="Proteomes" id="UP000544107">
    <property type="component" value="Unassembled WGS sequence"/>
</dbReference>
<dbReference type="Gene3D" id="1.25.10.10">
    <property type="entry name" value="Leucine-rich Repeat Variant"/>
    <property type="match status" value="1"/>
</dbReference>
<protein>
    <submittedName>
        <fullName evidence="2">Uncharacterized protein</fullName>
    </submittedName>
</protein>
<keyword evidence="3" id="KW-1185">Reference proteome</keyword>
<name>A0A1Q9A367_9HYPH</name>
<proteinExistence type="predicted"/>
<accession>A0A1Q9A367</accession>
<evidence type="ECO:0000313" key="3">
    <source>
        <dbReference type="Proteomes" id="UP000185598"/>
    </source>
</evidence>
<dbReference type="SUPFAM" id="SSF48371">
    <property type="entry name" value="ARM repeat"/>
    <property type="match status" value="1"/>
</dbReference>
<comment type="caution">
    <text evidence="2">The sequence shown here is derived from an EMBL/GenBank/DDBJ whole genome shotgun (WGS) entry which is preliminary data.</text>
</comment>
<dbReference type="OrthoDB" id="9178514at2"/>
<reference evidence="2 3" key="1">
    <citation type="submission" date="2016-09" db="EMBL/GenBank/DDBJ databases">
        <title>Rhizobium oryziradicis sp. nov., isolated from the root of rice.</title>
        <authorList>
            <person name="Zhao J."/>
            <person name="Zhang X."/>
        </authorList>
    </citation>
    <scope>NUCLEOTIDE SEQUENCE [LARGE SCALE GENOMIC DNA]</scope>
    <source>
        <strain evidence="2 3">14971</strain>
    </source>
</reference>
<dbReference type="AlphaFoldDB" id="A0A1Q9A367"/>
<organism evidence="2 3">
    <name type="scientific">Allorhizobium taibaishanense</name>
    <dbReference type="NCBI Taxonomy" id="887144"/>
    <lineage>
        <taxon>Bacteria</taxon>
        <taxon>Pseudomonadati</taxon>
        <taxon>Pseudomonadota</taxon>
        <taxon>Alphaproteobacteria</taxon>
        <taxon>Hyphomicrobiales</taxon>
        <taxon>Rhizobiaceae</taxon>
        <taxon>Rhizobium/Agrobacterium group</taxon>
        <taxon>Allorhizobium</taxon>
    </lineage>
</organism>
<gene>
    <name evidence="2" type="ORF">BJF91_17850</name>
    <name evidence="1" type="ORF">GGQ71_000191</name>
</gene>
<reference evidence="1 4" key="2">
    <citation type="submission" date="2020-08" db="EMBL/GenBank/DDBJ databases">
        <title>Genomic Encyclopedia of Type Strains, Phase IV (KMG-IV): sequencing the most valuable type-strain genomes for metagenomic binning, comparative biology and taxonomic classification.</title>
        <authorList>
            <person name="Goeker M."/>
        </authorList>
    </citation>
    <scope>NUCLEOTIDE SEQUENCE [LARGE SCALE GENOMIC DNA]</scope>
    <source>
        <strain evidence="1 4">DSM 100021</strain>
    </source>
</reference>
<evidence type="ECO:0000313" key="4">
    <source>
        <dbReference type="Proteomes" id="UP000544107"/>
    </source>
</evidence>
<dbReference type="InterPro" id="IPR011989">
    <property type="entry name" value="ARM-like"/>
</dbReference>
<dbReference type="STRING" id="887144.BJF91_17850"/>
<dbReference type="EMBL" id="MKIN01000022">
    <property type="protein sequence ID" value="OLP48982.1"/>
    <property type="molecule type" value="Genomic_DNA"/>
</dbReference>
<dbReference type="EMBL" id="JACIED010000001">
    <property type="protein sequence ID" value="MBB4005955.1"/>
    <property type="molecule type" value="Genomic_DNA"/>
</dbReference>
<evidence type="ECO:0000313" key="1">
    <source>
        <dbReference type="EMBL" id="MBB4005955.1"/>
    </source>
</evidence>
<sequence>MAEEEIIEHHRAGTLPELFIERTRSHRNDDVDKTFQATLTKLHNDGEIDVLESARTISASSINQHDFFTVMHTYCELIPTLQAEVPAMLAAVKALVVRAGDDLTSGMPNGAYRTWAEQGERARMTLATLSEENPEDSAYVFLGLQALAKGSPDDALREAIAYLKSLAAPVRSAAAKAIGTIALDTPQARNRAVDALVAATDNADDNSLGDILTAICEIARAYPEMDASAVALIQIAAPQIGDHAIHQLSLELMFHGEGLPPKIVAGLTTIMHKVAIGNRGTLENIDAAGSKLVARGRLEEGLALITPLIARHDELTSLEEFGSFSYALLQLRPDQLAEVMIGWLLSLDANLGHATLSLVGRYHGDGPLVVEADHAALGLADADKILLAHRAIGYLFIHAITAASLVLGLIQGASEVPRKVMAEVLFDPLLINYSGELADWLRERVKSAGDPAQPVTQELLARLEDYIEGLRKAGRIKELDPSERERLIESHRQHESMLQVHKQAEKRSILMSLVSRSVILYGTRSISYSRGSDGKKQRHETKLHSFSHSFEAPRLDILEPFDLDYKLRIFRAMQGAES</sequence>
<evidence type="ECO:0000313" key="2">
    <source>
        <dbReference type="EMBL" id="OLP48982.1"/>
    </source>
</evidence>
<dbReference type="RefSeq" id="WP_075614773.1">
    <property type="nucleotide sequence ID" value="NZ_JACIED010000001.1"/>
</dbReference>
<dbReference type="InterPro" id="IPR016024">
    <property type="entry name" value="ARM-type_fold"/>
</dbReference>